<proteinExistence type="inferred from homology"/>
<accession>A0A5M8PV51</accession>
<dbReference type="AlphaFoldDB" id="A0A5M8PV51"/>
<dbReference type="OrthoDB" id="2962696at2759"/>
<organism evidence="4 5">
    <name type="scientific">Lasallia pustulata</name>
    <dbReference type="NCBI Taxonomy" id="136370"/>
    <lineage>
        <taxon>Eukaryota</taxon>
        <taxon>Fungi</taxon>
        <taxon>Dikarya</taxon>
        <taxon>Ascomycota</taxon>
        <taxon>Pezizomycotina</taxon>
        <taxon>Lecanoromycetes</taxon>
        <taxon>OSLEUM clade</taxon>
        <taxon>Umbilicariomycetidae</taxon>
        <taxon>Umbilicariales</taxon>
        <taxon>Umbilicariaceae</taxon>
        <taxon>Lasallia</taxon>
    </lineage>
</organism>
<dbReference type="SUPFAM" id="SSF51735">
    <property type="entry name" value="NAD(P)-binding Rossmann-fold domains"/>
    <property type="match status" value="1"/>
</dbReference>
<evidence type="ECO:0000256" key="1">
    <source>
        <dbReference type="ARBA" id="ARBA00006484"/>
    </source>
</evidence>
<keyword evidence="3" id="KW-0560">Oxidoreductase</keyword>
<dbReference type="PRINTS" id="PR00081">
    <property type="entry name" value="GDHRDH"/>
</dbReference>
<evidence type="ECO:0000256" key="3">
    <source>
        <dbReference type="ARBA" id="ARBA00023002"/>
    </source>
</evidence>
<dbReference type="PANTHER" id="PTHR43618:SF18">
    <property type="entry name" value="SHORT CHAIN DEHYDROGENASE_REDUCTASE FAMILY (AFU_ORTHOLOGUE AFUA_5G12480)"/>
    <property type="match status" value="1"/>
</dbReference>
<dbReference type="Gene3D" id="3.40.50.720">
    <property type="entry name" value="NAD(P)-binding Rossmann-like Domain"/>
    <property type="match status" value="1"/>
</dbReference>
<dbReference type="InterPro" id="IPR036291">
    <property type="entry name" value="NAD(P)-bd_dom_sf"/>
</dbReference>
<protein>
    <recommendedName>
        <fullName evidence="6">Short chain dehydrogenase reductase</fullName>
    </recommendedName>
</protein>
<evidence type="ECO:0000256" key="2">
    <source>
        <dbReference type="ARBA" id="ARBA00022857"/>
    </source>
</evidence>
<dbReference type="InterPro" id="IPR002347">
    <property type="entry name" value="SDR_fam"/>
</dbReference>
<comment type="caution">
    <text evidence="4">The sequence shown here is derived from an EMBL/GenBank/DDBJ whole genome shotgun (WGS) entry which is preliminary data.</text>
</comment>
<name>A0A5M8PV51_9LECA</name>
<dbReference type="PANTHER" id="PTHR43618">
    <property type="entry name" value="7-ALPHA-HYDROXYSTEROID DEHYDROGENASE"/>
    <property type="match status" value="1"/>
</dbReference>
<sequence length="333" mass="35578">MLERLPCLPCDNVLPTPWSNTFAKNSFEYAPNHPSKSHEFKAPSPIMSNLEASNLFSVKDLVVVITGGGTGIGLMMAKALDANGAKVYVIGRRKEPLEAAAKQAKNQNIHPLVGDITSQSSLSSLASEISSQNPYINVLIANAGTSGPRFPPLAPQPPLAQYVASLWETPPADFTETFAVNTTAAFYTLLAFLPLLDAGNKSGKFDQKSQFIATASIGAYNRRPLSSYAYGPSKAATVHMVKQIATMFAPYQIRANVIAPGLYPSEMTSDIFAENDGWEEGSMPPEQIPAKRAGREEDMAGVVLFLCSKAGAYLDGNVVVSDGGRLGVVPSTY</sequence>
<evidence type="ECO:0000313" key="4">
    <source>
        <dbReference type="EMBL" id="KAA6413528.1"/>
    </source>
</evidence>
<gene>
    <name evidence="4" type="ORF">FRX48_03274</name>
</gene>
<reference evidence="4 5" key="1">
    <citation type="submission" date="2019-09" db="EMBL/GenBank/DDBJ databases">
        <title>The hologenome of the rock-dwelling lichen Lasallia pustulata.</title>
        <authorList>
            <person name="Greshake Tzovaras B."/>
            <person name="Segers F."/>
            <person name="Bicker A."/>
            <person name="Dal Grande F."/>
            <person name="Otte J."/>
            <person name="Hankeln T."/>
            <person name="Schmitt I."/>
            <person name="Ebersberger I."/>
        </authorList>
    </citation>
    <scope>NUCLEOTIDE SEQUENCE [LARGE SCALE GENOMIC DNA]</scope>
    <source>
        <strain evidence="4">A1-1</strain>
    </source>
</reference>
<dbReference type="InterPro" id="IPR052178">
    <property type="entry name" value="Sec_Metab_Biosynth_SDR"/>
</dbReference>
<evidence type="ECO:0000313" key="5">
    <source>
        <dbReference type="Proteomes" id="UP000324767"/>
    </source>
</evidence>
<evidence type="ECO:0008006" key="6">
    <source>
        <dbReference type="Google" id="ProtNLM"/>
    </source>
</evidence>
<comment type="similarity">
    <text evidence="1">Belongs to the short-chain dehydrogenases/reductases (SDR) family.</text>
</comment>
<dbReference type="Pfam" id="PF13561">
    <property type="entry name" value="adh_short_C2"/>
    <property type="match status" value="1"/>
</dbReference>
<dbReference type="CDD" id="cd05233">
    <property type="entry name" value="SDR_c"/>
    <property type="match status" value="1"/>
</dbReference>
<dbReference type="EMBL" id="VXIT01000004">
    <property type="protein sequence ID" value="KAA6413528.1"/>
    <property type="molecule type" value="Genomic_DNA"/>
</dbReference>
<keyword evidence="2" id="KW-0521">NADP</keyword>
<dbReference type="Proteomes" id="UP000324767">
    <property type="component" value="Unassembled WGS sequence"/>
</dbReference>
<dbReference type="GO" id="GO:0016491">
    <property type="term" value="F:oxidoreductase activity"/>
    <property type="evidence" value="ECO:0007669"/>
    <property type="project" value="UniProtKB-KW"/>
</dbReference>